<dbReference type="PROSITE" id="PS51918">
    <property type="entry name" value="RADICAL_SAM"/>
    <property type="match status" value="1"/>
</dbReference>
<dbReference type="InterPro" id="IPR058240">
    <property type="entry name" value="rSAM_sf"/>
</dbReference>
<dbReference type="SFLD" id="SFLDS00029">
    <property type="entry name" value="Radical_SAM"/>
    <property type="match status" value="1"/>
</dbReference>
<evidence type="ECO:0000313" key="8">
    <source>
        <dbReference type="EMBL" id="RLE55343.1"/>
    </source>
</evidence>
<dbReference type="InterPro" id="IPR013785">
    <property type="entry name" value="Aldolase_TIM"/>
</dbReference>
<evidence type="ECO:0000256" key="2">
    <source>
        <dbReference type="ARBA" id="ARBA00022691"/>
    </source>
</evidence>
<keyword evidence="2 6" id="KW-0949">S-adenosyl-L-methionine</keyword>
<evidence type="ECO:0000256" key="1">
    <source>
        <dbReference type="ARBA" id="ARBA00022485"/>
    </source>
</evidence>
<feature type="binding site" evidence="6">
    <location>
        <position position="93"/>
    </location>
    <ligand>
        <name>[4Fe-4S] cluster</name>
        <dbReference type="ChEBI" id="CHEBI:49883"/>
        <note>4Fe-4S-S-AdoMet</note>
    </ligand>
</feature>
<evidence type="ECO:0000256" key="6">
    <source>
        <dbReference type="PIRSR" id="PIRSR004869-50"/>
    </source>
</evidence>
<evidence type="ECO:0000313" key="9">
    <source>
        <dbReference type="Proteomes" id="UP000269499"/>
    </source>
</evidence>
<dbReference type="PANTHER" id="PTHR30352">
    <property type="entry name" value="PYRUVATE FORMATE-LYASE-ACTIVATING ENZYME"/>
    <property type="match status" value="1"/>
</dbReference>
<gene>
    <name evidence="8" type="primary">amrS</name>
    <name evidence="8" type="ORF">DRJ26_00960</name>
</gene>
<feature type="binding site" evidence="6">
    <location>
        <position position="100"/>
    </location>
    <ligand>
        <name>[4Fe-4S] cluster</name>
        <dbReference type="ChEBI" id="CHEBI:49883"/>
        <note>4Fe-4S-S-AdoMet</note>
    </ligand>
</feature>
<dbReference type="NCBIfam" id="TIGR04337">
    <property type="entry name" value="AmmeMemoSam_rS"/>
    <property type="match status" value="1"/>
</dbReference>
<sequence>MPCEDLTKYPTVRRALLYKSIGDGSVECNLCERRCKIPPGRRGYCGTRLNVDGVLYTLTYGDLSAIESRPIEIKPFFHFWPGSSALTFSTWSCNFYCLWCQNWHLSKRHPNPREAYYVPPDKVVQVALQRGDEGLCVSFNEPLMLFEYSLDCFKLAVKCFLYNTYVSNGYMTLDALYMLKNAGLHGLKIDVKGDAEVYEKYCGGVNVEYVWRNAREAKNIGLHVEIVNLIVTDVNDDEDCIKWIIERHLKEVGPETPIHFTRYYPAFKFHKPPTKIETLEFAYKLAKKLGVKYPYIGNVPGHPYEHTYCPECGTLLIKRYGYRVIKYNLTEDKKCPKCGASIPISGKYISKSRLIF</sequence>
<dbReference type="InterPro" id="IPR027596">
    <property type="entry name" value="AmmeMemoSam_rS"/>
</dbReference>
<keyword evidence="1" id="KW-0004">4Fe-4S</keyword>
<dbReference type="AlphaFoldDB" id="A0A497F6R6"/>
<evidence type="ECO:0000256" key="3">
    <source>
        <dbReference type="ARBA" id="ARBA00022723"/>
    </source>
</evidence>
<dbReference type="EMBL" id="QMRA01000008">
    <property type="protein sequence ID" value="RLE55343.1"/>
    <property type="molecule type" value="Genomic_DNA"/>
</dbReference>
<keyword evidence="5 6" id="KW-0411">Iron-sulfur</keyword>
<dbReference type="Pfam" id="PF04055">
    <property type="entry name" value="Radical_SAM"/>
    <property type="match status" value="1"/>
</dbReference>
<dbReference type="GO" id="GO:0046872">
    <property type="term" value="F:metal ion binding"/>
    <property type="evidence" value="ECO:0007669"/>
    <property type="project" value="UniProtKB-KW"/>
</dbReference>
<dbReference type="Proteomes" id="UP000269499">
    <property type="component" value="Unassembled WGS sequence"/>
</dbReference>
<dbReference type="PANTHER" id="PTHR30352:SF5">
    <property type="entry name" value="PYRUVATE FORMATE-LYASE 1-ACTIVATING ENZYME"/>
    <property type="match status" value="1"/>
</dbReference>
<evidence type="ECO:0000256" key="5">
    <source>
        <dbReference type="ARBA" id="ARBA00023014"/>
    </source>
</evidence>
<dbReference type="GO" id="GO:0051539">
    <property type="term" value="F:4 iron, 4 sulfur cluster binding"/>
    <property type="evidence" value="ECO:0007669"/>
    <property type="project" value="UniProtKB-KW"/>
</dbReference>
<dbReference type="SUPFAM" id="SSF102114">
    <property type="entry name" value="Radical SAM enzymes"/>
    <property type="match status" value="1"/>
</dbReference>
<keyword evidence="3 6" id="KW-0479">Metal-binding</keyword>
<reference evidence="8 9" key="1">
    <citation type="submission" date="2018-06" db="EMBL/GenBank/DDBJ databases">
        <title>Extensive metabolic versatility and redundancy in microbially diverse, dynamic hydrothermal sediments.</title>
        <authorList>
            <person name="Dombrowski N."/>
            <person name="Teske A."/>
            <person name="Baker B.J."/>
        </authorList>
    </citation>
    <scope>NUCLEOTIDE SEQUENCE [LARGE SCALE GENOMIC DNA]</scope>
    <source>
        <strain evidence="8">B20_G2</strain>
    </source>
</reference>
<feature type="domain" description="Radical SAM core" evidence="7">
    <location>
        <begin position="78"/>
        <end position="292"/>
    </location>
</feature>
<feature type="binding site" evidence="6">
    <location>
        <position position="97"/>
    </location>
    <ligand>
        <name>[4Fe-4S] cluster</name>
        <dbReference type="ChEBI" id="CHEBI:49883"/>
        <note>4Fe-4S-S-AdoMet</note>
    </ligand>
</feature>
<accession>A0A497F6R6</accession>
<protein>
    <submittedName>
        <fullName evidence="8">AmmeMemoRadiSam system radical SAM enzyme</fullName>
    </submittedName>
</protein>
<comment type="cofactor">
    <cofactor evidence="6">
        <name>[4Fe-4S] cluster</name>
        <dbReference type="ChEBI" id="CHEBI:49883"/>
    </cofactor>
    <text evidence="6">Binds 1 [4Fe-4S] cluster. The cluster is coordinated with 3 cysteines and an exchangeable S-adenosyl-L-methionine.</text>
</comment>
<dbReference type="InterPro" id="IPR007197">
    <property type="entry name" value="rSAM"/>
</dbReference>
<dbReference type="SFLD" id="SFLDG01101">
    <property type="entry name" value="Uncharacterised_Radical_SAM_Su"/>
    <property type="match status" value="1"/>
</dbReference>
<dbReference type="CDD" id="cd01335">
    <property type="entry name" value="Radical_SAM"/>
    <property type="match status" value="1"/>
</dbReference>
<dbReference type="PIRSF" id="PIRSF004869">
    <property type="entry name" value="PflX_prd"/>
    <property type="match status" value="1"/>
</dbReference>
<organism evidence="8 9">
    <name type="scientific">Thermoproteota archaeon</name>
    <dbReference type="NCBI Taxonomy" id="2056631"/>
    <lineage>
        <taxon>Archaea</taxon>
        <taxon>Thermoproteota</taxon>
    </lineage>
</organism>
<dbReference type="InterPro" id="IPR016431">
    <property type="entry name" value="Pyrv-formate_lyase-activ_prd"/>
</dbReference>
<dbReference type="GO" id="GO:0003824">
    <property type="term" value="F:catalytic activity"/>
    <property type="evidence" value="ECO:0007669"/>
    <property type="project" value="InterPro"/>
</dbReference>
<dbReference type="Gene3D" id="3.20.20.70">
    <property type="entry name" value="Aldolase class I"/>
    <property type="match status" value="1"/>
</dbReference>
<comment type="caution">
    <text evidence="8">The sequence shown here is derived from an EMBL/GenBank/DDBJ whole genome shotgun (WGS) entry which is preliminary data.</text>
</comment>
<keyword evidence="4 6" id="KW-0408">Iron</keyword>
<proteinExistence type="predicted"/>
<evidence type="ECO:0000259" key="7">
    <source>
        <dbReference type="PROSITE" id="PS51918"/>
    </source>
</evidence>
<dbReference type="InterPro" id="IPR034457">
    <property type="entry name" value="Organic_radical-activating"/>
</dbReference>
<evidence type="ECO:0000256" key="4">
    <source>
        <dbReference type="ARBA" id="ARBA00023004"/>
    </source>
</evidence>
<name>A0A497F6R6_9CREN</name>